<gene>
    <name evidence="2" type="ORF">AVEN_273159_1</name>
</gene>
<proteinExistence type="predicted"/>
<dbReference type="EMBL" id="BGPR01004161">
    <property type="protein sequence ID" value="GBM96623.1"/>
    <property type="molecule type" value="Genomic_DNA"/>
</dbReference>
<feature type="domain" description="Tc1-like transposase DDE" evidence="1">
    <location>
        <begin position="271"/>
        <end position="399"/>
    </location>
</feature>
<comment type="caution">
    <text evidence="2">The sequence shown here is derived from an EMBL/GenBank/DDBJ whole genome shotgun (WGS) entry which is preliminary data.</text>
</comment>
<organism evidence="2 3">
    <name type="scientific">Araneus ventricosus</name>
    <name type="common">Orbweaver spider</name>
    <name type="synonym">Epeira ventricosa</name>
    <dbReference type="NCBI Taxonomy" id="182803"/>
    <lineage>
        <taxon>Eukaryota</taxon>
        <taxon>Metazoa</taxon>
        <taxon>Ecdysozoa</taxon>
        <taxon>Arthropoda</taxon>
        <taxon>Chelicerata</taxon>
        <taxon>Arachnida</taxon>
        <taxon>Araneae</taxon>
        <taxon>Araneomorphae</taxon>
        <taxon>Entelegynae</taxon>
        <taxon>Araneoidea</taxon>
        <taxon>Araneidae</taxon>
        <taxon>Araneus</taxon>
    </lineage>
</organism>
<keyword evidence="3" id="KW-1185">Reference proteome</keyword>
<dbReference type="Pfam" id="PF13358">
    <property type="entry name" value="DDE_3"/>
    <property type="match status" value="1"/>
</dbReference>
<evidence type="ECO:0000313" key="2">
    <source>
        <dbReference type="EMBL" id="GBM96623.1"/>
    </source>
</evidence>
<dbReference type="OrthoDB" id="6506608at2759"/>
<accession>A0A4Y2K1S0</accession>
<dbReference type="InterPro" id="IPR036397">
    <property type="entry name" value="RNaseH_sf"/>
</dbReference>
<evidence type="ECO:0000259" key="1">
    <source>
        <dbReference type="Pfam" id="PF13358"/>
    </source>
</evidence>
<evidence type="ECO:0000313" key="3">
    <source>
        <dbReference type="Proteomes" id="UP000499080"/>
    </source>
</evidence>
<dbReference type="AlphaFoldDB" id="A0A4Y2K1S0"/>
<reference evidence="2 3" key="1">
    <citation type="journal article" date="2019" name="Sci. Rep.">
        <title>Orb-weaving spider Araneus ventricosus genome elucidates the spidroin gene catalogue.</title>
        <authorList>
            <person name="Kono N."/>
            <person name="Nakamura H."/>
            <person name="Ohtoshi R."/>
            <person name="Moran D.A.P."/>
            <person name="Shinohara A."/>
            <person name="Yoshida Y."/>
            <person name="Fujiwara M."/>
            <person name="Mori M."/>
            <person name="Tomita M."/>
            <person name="Arakawa K."/>
        </authorList>
    </citation>
    <scope>NUCLEOTIDE SEQUENCE [LARGE SCALE GENOMIC DNA]</scope>
</reference>
<protein>
    <recommendedName>
        <fullName evidence="1">Tc1-like transposase DDE domain-containing protein</fullName>
    </recommendedName>
</protein>
<sequence>MDGFKNPDSQIIKVARNLFQKNKKGKVLQSSARKSALNIFIRLKDENPNATIKSIVDRASELTGVSASTLFKIEKEAKSGILQTPGKKRPNAVGKRTRLNTYDSFTLQSIRRRVHSFYKRNEIPTVKKLLNDLNNEADILQQKISERTLCRLLNDIGFSFKKRRRQSALIERDDIIAWRRKYLRDIKLYKEQQKIIYYLDETWVNAGISTTKVWQDKTIKSCSDARRKGLSTGLKGPSGKGGRLIITHVGSERGFVNNAADIFSSKKTKDYHEEMDGNHFESWFKSKLIPKLEPNSIIVMDNASYHSVKEEKLPTQSWRKKDIQEWLTNKNIPWGSDLLKLELLQIVSTVKHKFDGYRIDKIASETGHKVLCLPPYHCELNPIELIWAQVKGYIARQNQTFKLPEVKNLLLEALDKVSGNDWKNAVAHVTKIEKEFWTMDGLIEDVWEQNELTIQLSESDSTQESESFSS</sequence>
<dbReference type="Proteomes" id="UP000499080">
    <property type="component" value="Unassembled WGS sequence"/>
</dbReference>
<name>A0A4Y2K1S0_ARAVE</name>
<dbReference type="PANTHER" id="PTHR33939">
    <property type="entry name" value="PROTEIN CBG22215"/>
    <property type="match status" value="1"/>
</dbReference>
<dbReference type="Gene3D" id="3.30.420.10">
    <property type="entry name" value="Ribonuclease H-like superfamily/Ribonuclease H"/>
    <property type="match status" value="1"/>
</dbReference>
<dbReference type="GO" id="GO:0003676">
    <property type="term" value="F:nucleic acid binding"/>
    <property type="evidence" value="ECO:0007669"/>
    <property type="project" value="InterPro"/>
</dbReference>
<dbReference type="PANTHER" id="PTHR33939:SF1">
    <property type="entry name" value="DUF4371 DOMAIN-CONTAINING PROTEIN"/>
    <property type="match status" value="1"/>
</dbReference>
<dbReference type="InterPro" id="IPR038717">
    <property type="entry name" value="Tc1-like_DDE_dom"/>
</dbReference>